<comment type="subcellular location">
    <subcellularLocation>
        <location evidence="1">Membrane</location>
        <topology evidence="1">Multi-pass membrane protein</topology>
    </subcellularLocation>
</comment>
<dbReference type="EMBL" id="JBBBZM010000014">
    <property type="protein sequence ID" value="KAL0639149.1"/>
    <property type="molecule type" value="Genomic_DNA"/>
</dbReference>
<keyword evidence="4 6" id="KW-1133">Transmembrane helix</keyword>
<dbReference type="PANTHER" id="PTHR11206">
    <property type="entry name" value="MULTIDRUG RESISTANCE PROTEIN"/>
    <property type="match status" value="1"/>
</dbReference>
<feature type="transmembrane region" description="Helical" evidence="6">
    <location>
        <begin position="254"/>
        <end position="272"/>
    </location>
</feature>
<evidence type="ECO:0000256" key="5">
    <source>
        <dbReference type="ARBA" id="ARBA00023136"/>
    </source>
</evidence>
<feature type="transmembrane region" description="Helical" evidence="6">
    <location>
        <begin position="471"/>
        <end position="489"/>
    </location>
</feature>
<keyword evidence="8" id="KW-1185">Reference proteome</keyword>
<dbReference type="InterPro" id="IPR045069">
    <property type="entry name" value="MATE_euk"/>
</dbReference>
<reference evidence="7 8" key="1">
    <citation type="submission" date="2024-02" db="EMBL/GenBank/DDBJ databases">
        <title>Discinaceae phylogenomics.</title>
        <authorList>
            <person name="Dirks A.C."/>
            <person name="James T.Y."/>
        </authorList>
    </citation>
    <scope>NUCLEOTIDE SEQUENCE [LARGE SCALE GENOMIC DNA]</scope>
    <source>
        <strain evidence="7 8">ACD0624</strain>
    </source>
</reference>
<feature type="transmembrane region" description="Helical" evidence="6">
    <location>
        <begin position="348"/>
        <end position="372"/>
    </location>
</feature>
<dbReference type="InterPro" id="IPR002528">
    <property type="entry name" value="MATE_fam"/>
</dbReference>
<feature type="transmembrane region" description="Helical" evidence="6">
    <location>
        <begin position="176"/>
        <end position="196"/>
    </location>
</feature>
<evidence type="ECO:0000313" key="7">
    <source>
        <dbReference type="EMBL" id="KAL0639149.1"/>
    </source>
</evidence>
<evidence type="ECO:0000256" key="4">
    <source>
        <dbReference type="ARBA" id="ARBA00022989"/>
    </source>
</evidence>
<keyword evidence="5 6" id="KW-0472">Membrane</keyword>
<evidence type="ECO:0000256" key="6">
    <source>
        <dbReference type="SAM" id="Phobius"/>
    </source>
</evidence>
<sequence length="612" mass="66886">MSFNGSAKSSGISSLWNHYRNSPPVPPIEDEDPAVTIAVEDDIDHETPLLSRNTDSRRLSLVGSYRRPSFTFGSSRPTLLASSPIPTGLSFLNRTEIDQMDAEEQELLKDNHILPSDYGTASARWCTGLTSPDDNDEGVFDPEDEHAALVPEWNKAVEDGLVHTTYKREAKVLVKYAVPLYVTFVLQYSLTFASLFSAGNLGKNELAAVTLASMTANITGYAIYQGLSTSLDTLCPQAYGSGNKTLVGLHLQRMSLFLGVITIPIVITWLFSEQILRVIIPEPELAELAGLYLRILTIGAPGYALFEAGKRFVQAQGIFTASTYVLMICAPLNGVLNYILVWHPRFGFGFAGAPTSVVIVDWLMPLLLFLYVRFVNGYECWGGFTKRAFENWWPMIKLSIPGLVMVEAEFLAFELLTLLSSYFSTAHLAAQSVLVTATSITFQLGFALSIASSTRVANFLGATLEDAAKTAAHTGFIAAGFIGLFNFCLMTSISSRFVLLFTDDPEIVGYVVQVMPLTALFQCVDSISTMGSGLLRGQGRQHIGSYINIVAYYVIAMPISVTTAFVFGWELFGLWSGIAIALLFVAILETTIVLKTDWAKVVADAKARISMA</sequence>
<keyword evidence="3 6" id="KW-0812">Transmembrane</keyword>
<evidence type="ECO:0000256" key="1">
    <source>
        <dbReference type="ARBA" id="ARBA00004141"/>
    </source>
</evidence>
<organism evidence="7 8">
    <name type="scientific">Discina gigas</name>
    <dbReference type="NCBI Taxonomy" id="1032678"/>
    <lineage>
        <taxon>Eukaryota</taxon>
        <taxon>Fungi</taxon>
        <taxon>Dikarya</taxon>
        <taxon>Ascomycota</taxon>
        <taxon>Pezizomycotina</taxon>
        <taxon>Pezizomycetes</taxon>
        <taxon>Pezizales</taxon>
        <taxon>Discinaceae</taxon>
        <taxon>Discina</taxon>
    </lineage>
</organism>
<evidence type="ECO:0000256" key="3">
    <source>
        <dbReference type="ARBA" id="ARBA00022692"/>
    </source>
</evidence>
<feature type="transmembrane region" description="Helical" evidence="6">
    <location>
        <begin position="318"/>
        <end position="341"/>
    </location>
</feature>
<feature type="transmembrane region" description="Helical" evidence="6">
    <location>
        <begin position="573"/>
        <end position="594"/>
    </location>
</feature>
<dbReference type="CDD" id="cd13132">
    <property type="entry name" value="MATE_eukaryotic"/>
    <property type="match status" value="1"/>
</dbReference>
<feature type="transmembrane region" description="Helical" evidence="6">
    <location>
        <begin position="428"/>
        <end position="451"/>
    </location>
</feature>
<feature type="transmembrane region" description="Helical" evidence="6">
    <location>
        <begin position="392"/>
        <end position="416"/>
    </location>
</feature>
<accession>A0ABR3GT94</accession>
<dbReference type="Proteomes" id="UP001447188">
    <property type="component" value="Unassembled WGS sequence"/>
</dbReference>
<feature type="transmembrane region" description="Helical" evidence="6">
    <location>
        <begin position="546"/>
        <end position="567"/>
    </location>
</feature>
<proteinExistence type="inferred from homology"/>
<comment type="similarity">
    <text evidence="2">Belongs to the multi antimicrobial extrusion (MATE) (TC 2.A.66.1) family.</text>
</comment>
<dbReference type="Pfam" id="PF01554">
    <property type="entry name" value="MatE"/>
    <property type="match status" value="2"/>
</dbReference>
<gene>
    <name evidence="7" type="primary">ERC1_1</name>
    <name evidence="7" type="ORF">Q9L58_001835</name>
</gene>
<comment type="caution">
    <text evidence="7">The sequence shown here is derived from an EMBL/GenBank/DDBJ whole genome shotgun (WGS) entry which is preliminary data.</text>
</comment>
<evidence type="ECO:0000313" key="8">
    <source>
        <dbReference type="Proteomes" id="UP001447188"/>
    </source>
</evidence>
<evidence type="ECO:0000256" key="2">
    <source>
        <dbReference type="ARBA" id="ARBA00010199"/>
    </source>
</evidence>
<feature type="transmembrane region" description="Helical" evidence="6">
    <location>
        <begin position="284"/>
        <end position="306"/>
    </location>
</feature>
<protein>
    <submittedName>
        <fullName evidence="7">Ethionine resistance protein</fullName>
    </submittedName>
</protein>
<dbReference type="NCBIfam" id="TIGR00797">
    <property type="entry name" value="matE"/>
    <property type="match status" value="1"/>
</dbReference>
<name>A0ABR3GT94_9PEZI</name>